<name>A0A736RCZ2_SALHO</name>
<keyword evidence="1" id="KW-0812">Transmembrane</keyword>
<evidence type="ECO:0000313" key="2">
    <source>
        <dbReference type="EMBL" id="HAE7767618.1"/>
    </source>
</evidence>
<organism evidence="2">
    <name type="scientific">Salmonella enterica subsp. houtenae serovar 45:g,z51:-</name>
    <dbReference type="NCBI Taxonomy" id="1967611"/>
    <lineage>
        <taxon>Bacteria</taxon>
        <taxon>Pseudomonadati</taxon>
        <taxon>Pseudomonadota</taxon>
        <taxon>Gammaproteobacteria</taxon>
        <taxon>Enterobacterales</taxon>
        <taxon>Enterobacteriaceae</taxon>
        <taxon>Salmonella</taxon>
    </lineage>
</organism>
<reference evidence="2" key="1">
    <citation type="journal article" date="2018" name="Genome Biol.">
        <title>SKESA: strategic k-mer extension for scrupulous assemblies.</title>
        <authorList>
            <person name="Souvorov A."/>
            <person name="Agarwala R."/>
            <person name="Lipman D.J."/>
        </authorList>
    </citation>
    <scope>NUCLEOTIDE SEQUENCE</scope>
    <source>
        <strain evidence="2">2584-68</strain>
    </source>
</reference>
<feature type="transmembrane region" description="Helical" evidence="1">
    <location>
        <begin position="36"/>
        <end position="57"/>
    </location>
</feature>
<keyword evidence="1" id="KW-0472">Membrane</keyword>
<protein>
    <submittedName>
        <fullName evidence="2">Uncharacterized protein</fullName>
    </submittedName>
</protein>
<feature type="transmembrane region" description="Helical" evidence="1">
    <location>
        <begin position="7"/>
        <end position="30"/>
    </location>
</feature>
<comment type="caution">
    <text evidence="2">The sequence shown here is derived from an EMBL/GenBank/DDBJ whole genome shotgun (WGS) entry which is preliminary data.</text>
</comment>
<dbReference type="AlphaFoldDB" id="A0A736RCZ2"/>
<keyword evidence="1" id="KW-1133">Transmembrane helix</keyword>
<sequence>MSHEINPAILVCVAFTIFSLGWTFGAAINANPNKTTTIIAAIFGVVLIVFMIALALIV</sequence>
<proteinExistence type="predicted"/>
<reference evidence="2" key="2">
    <citation type="submission" date="2018-07" db="EMBL/GenBank/DDBJ databases">
        <authorList>
            <consortium name="NCBI Pathogen Detection Project"/>
        </authorList>
    </citation>
    <scope>NUCLEOTIDE SEQUENCE</scope>
    <source>
        <strain evidence="2">2584-68</strain>
    </source>
</reference>
<accession>A0A736RCZ2</accession>
<dbReference type="EMBL" id="DAATAH010000102">
    <property type="protein sequence ID" value="HAE7767618.1"/>
    <property type="molecule type" value="Genomic_DNA"/>
</dbReference>
<gene>
    <name evidence="2" type="ORF">GNB58_004727</name>
</gene>
<evidence type="ECO:0000256" key="1">
    <source>
        <dbReference type="SAM" id="Phobius"/>
    </source>
</evidence>